<keyword evidence="1" id="KW-1133">Transmembrane helix</keyword>
<keyword evidence="1" id="KW-0472">Membrane</keyword>
<evidence type="ECO:0000313" key="2">
    <source>
        <dbReference type="EMBL" id="HGU33518.1"/>
    </source>
</evidence>
<proteinExistence type="predicted"/>
<evidence type="ECO:0000256" key="1">
    <source>
        <dbReference type="SAM" id="Phobius"/>
    </source>
</evidence>
<feature type="transmembrane region" description="Helical" evidence="1">
    <location>
        <begin position="103"/>
        <end position="122"/>
    </location>
</feature>
<name>A0A7C4W133_9BACT</name>
<accession>A0A7C4W133</accession>
<reference evidence="2" key="1">
    <citation type="journal article" date="2020" name="mSystems">
        <title>Genome- and Community-Level Interaction Insights into Carbon Utilization and Element Cycling Functions of Hydrothermarchaeota in Hydrothermal Sediment.</title>
        <authorList>
            <person name="Zhou Z."/>
            <person name="Liu Y."/>
            <person name="Xu W."/>
            <person name="Pan J."/>
            <person name="Luo Z.H."/>
            <person name="Li M."/>
        </authorList>
    </citation>
    <scope>NUCLEOTIDE SEQUENCE [LARGE SCALE GENOMIC DNA]</scope>
    <source>
        <strain evidence="2">SpSt-477</strain>
    </source>
</reference>
<dbReference type="EMBL" id="DSUH01000268">
    <property type="protein sequence ID" value="HGU33518.1"/>
    <property type="molecule type" value="Genomic_DNA"/>
</dbReference>
<sequence length="146" mass="16233">MAMKLLAFLESPHDVRNAVGYLLGGWLSVYAFVAHIEWSFPGRFTQANVLRLLVVGIGICYCVLRFKLWARKMCIFFNIGVIGVHFLFLVARIAALGLTPDSLTVHALLNCVLFGFSTWFLIRPETASFFKELDAKAKADSDASAS</sequence>
<keyword evidence="1" id="KW-0812">Transmembrane</keyword>
<gene>
    <name evidence="2" type="ORF">ENS29_11750</name>
</gene>
<feature type="transmembrane region" description="Helical" evidence="1">
    <location>
        <begin position="46"/>
        <end position="64"/>
    </location>
</feature>
<comment type="caution">
    <text evidence="2">The sequence shown here is derived from an EMBL/GenBank/DDBJ whole genome shotgun (WGS) entry which is preliminary data.</text>
</comment>
<protein>
    <submittedName>
        <fullName evidence="2">Uncharacterized protein</fullName>
    </submittedName>
</protein>
<dbReference type="AlphaFoldDB" id="A0A7C4W133"/>
<feature type="transmembrane region" description="Helical" evidence="1">
    <location>
        <begin position="76"/>
        <end position="97"/>
    </location>
</feature>
<feature type="transmembrane region" description="Helical" evidence="1">
    <location>
        <begin position="21"/>
        <end position="40"/>
    </location>
</feature>
<organism evidence="2">
    <name type="scientific">Desulfatirhabdium butyrativorans</name>
    <dbReference type="NCBI Taxonomy" id="340467"/>
    <lineage>
        <taxon>Bacteria</taxon>
        <taxon>Pseudomonadati</taxon>
        <taxon>Thermodesulfobacteriota</taxon>
        <taxon>Desulfobacteria</taxon>
        <taxon>Desulfobacterales</taxon>
        <taxon>Desulfatirhabdiaceae</taxon>
        <taxon>Desulfatirhabdium</taxon>
    </lineage>
</organism>